<evidence type="ECO:0000313" key="2">
    <source>
        <dbReference type="Proteomes" id="UP000688947"/>
    </source>
</evidence>
<proteinExistence type="predicted"/>
<comment type="caution">
    <text evidence="1">The sequence shown here is derived from an EMBL/GenBank/DDBJ whole genome shotgun (WGS) entry which is preliminary data.</text>
</comment>
<accession>A0A8T1U2W9</accession>
<reference evidence="1" key="1">
    <citation type="submission" date="2021-01" db="EMBL/GenBank/DDBJ databases">
        <title>Phytophthora aleatoria, a newly-described species from Pinus radiata is distinct from Phytophthora cactorum isolates based on comparative genomics.</title>
        <authorList>
            <person name="Mcdougal R."/>
            <person name="Panda P."/>
            <person name="Williams N."/>
            <person name="Studholme D.J."/>
        </authorList>
    </citation>
    <scope>NUCLEOTIDE SEQUENCE</scope>
    <source>
        <strain evidence="1">NZFS 3830</strain>
    </source>
</reference>
<dbReference type="EMBL" id="JAENGZ010000969">
    <property type="protein sequence ID" value="KAG6951888.1"/>
    <property type="molecule type" value="Genomic_DNA"/>
</dbReference>
<dbReference type="Proteomes" id="UP000688947">
    <property type="component" value="Unassembled WGS sequence"/>
</dbReference>
<organism evidence="1 2">
    <name type="scientific">Phytophthora cactorum</name>
    <dbReference type="NCBI Taxonomy" id="29920"/>
    <lineage>
        <taxon>Eukaryota</taxon>
        <taxon>Sar</taxon>
        <taxon>Stramenopiles</taxon>
        <taxon>Oomycota</taxon>
        <taxon>Peronosporomycetes</taxon>
        <taxon>Peronosporales</taxon>
        <taxon>Peronosporaceae</taxon>
        <taxon>Phytophthora</taxon>
    </lineage>
</organism>
<sequence length="68" mass="7368">MKIYVYDSVKSRKISKGDSRSCKEANGRGAKSGSYGLDAYGQREVTLEGASRCFEDTICCRVASAHVA</sequence>
<name>A0A8T1U2W9_9STRA</name>
<evidence type="ECO:0000313" key="1">
    <source>
        <dbReference type="EMBL" id="KAG6951888.1"/>
    </source>
</evidence>
<protein>
    <submittedName>
        <fullName evidence="1">Uncharacterized protein</fullName>
    </submittedName>
</protein>
<dbReference type="AlphaFoldDB" id="A0A8T1U2W9"/>
<gene>
    <name evidence="1" type="ORF">JG687_00013336</name>
</gene>